<accession>A0A7Z0GKW9</accession>
<dbReference type="Proteomes" id="UP000535437">
    <property type="component" value="Unassembled WGS sequence"/>
</dbReference>
<feature type="region of interest" description="Disordered" evidence="1">
    <location>
        <begin position="19"/>
        <end position="56"/>
    </location>
</feature>
<organism evidence="4 5">
    <name type="scientific">Nesterenkonia xinjiangensis</name>
    <dbReference type="NCBI Taxonomy" id="225327"/>
    <lineage>
        <taxon>Bacteria</taxon>
        <taxon>Bacillati</taxon>
        <taxon>Actinomycetota</taxon>
        <taxon>Actinomycetes</taxon>
        <taxon>Micrococcales</taxon>
        <taxon>Micrococcaceae</taxon>
        <taxon>Nesterenkonia</taxon>
    </lineage>
</organism>
<dbReference type="RefSeq" id="WP_179541262.1">
    <property type="nucleotide sequence ID" value="NZ_BAAALL010000002.1"/>
</dbReference>
<comment type="caution">
    <text evidence="4">The sequence shown here is derived from an EMBL/GenBank/DDBJ whole genome shotgun (WGS) entry which is preliminary data.</text>
</comment>
<dbReference type="AlphaFoldDB" id="A0A7Z0GKW9"/>
<evidence type="ECO:0000313" key="5">
    <source>
        <dbReference type="Proteomes" id="UP000535437"/>
    </source>
</evidence>
<dbReference type="PANTHER" id="PTHR36933:SF1">
    <property type="entry name" value="SLL0788 PROTEIN"/>
    <property type="match status" value="1"/>
</dbReference>
<evidence type="ECO:0000256" key="2">
    <source>
        <dbReference type="SAM" id="SignalP"/>
    </source>
</evidence>
<dbReference type="PANTHER" id="PTHR36933">
    <property type="entry name" value="SLL0788 PROTEIN"/>
    <property type="match status" value="1"/>
</dbReference>
<proteinExistence type="predicted"/>
<name>A0A7Z0GKW9_9MICC</name>
<feature type="compositionally biased region" description="Basic and acidic residues" evidence="1">
    <location>
        <begin position="131"/>
        <end position="150"/>
    </location>
</feature>
<protein>
    <submittedName>
        <fullName evidence="4">Uncharacterized protein (DUF305 family)</fullName>
    </submittedName>
</protein>
<dbReference type="Pfam" id="PF03713">
    <property type="entry name" value="DUF305"/>
    <property type="match status" value="1"/>
</dbReference>
<feature type="domain" description="DUF305" evidence="3">
    <location>
        <begin position="66"/>
        <end position="225"/>
    </location>
</feature>
<sequence>MSLIAAALAGLMAVSACSPEAQDSEDSPTPSSAVLMPENPGDEAERVEPEDYDGAQGVTDEWNDLDAEYMTMMIAHHAQAMEMTGLVPDRADSEQLKTFAERMHLAQKGEIGYMADWLEERELPVPQEARDVAEGRTPSQEDHGHGHDHATMPGMLSTEEMTALRQTEGEEFDMLFLEGMIAHHEGALEMSEGVQAEGYDLATQELAEHVHSDQTAEISRLKQLLDEL</sequence>
<dbReference type="InterPro" id="IPR012347">
    <property type="entry name" value="Ferritin-like"/>
</dbReference>
<feature type="signal peptide" evidence="2">
    <location>
        <begin position="1"/>
        <end position="21"/>
    </location>
</feature>
<keyword evidence="2" id="KW-0732">Signal</keyword>
<keyword evidence="5" id="KW-1185">Reference proteome</keyword>
<evidence type="ECO:0000256" key="1">
    <source>
        <dbReference type="SAM" id="MobiDB-lite"/>
    </source>
</evidence>
<reference evidence="4 5" key="1">
    <citation type="submission" date="2020-07" db="EMBL/GenBank/DDBJ databases">
        <title>Sequencing the genomes of 1000 actinobacteria strains.</title>
        <authorList>
            <person name="Klenk H.-P."/>
        </authorList>
    </citation>
    <scope>NUCLEOTIDE SEQUENCE [LARGE SCALE GENOMIC DNA]</scope>
    <source>
        <strain evidence="4 5">DSM 15475</strain>
    </source>
</reference>
<gene>
    <name evidence="4" type="ORF">HNR09_001243</name>
</gene>
<evidence type="ECO:0000259" key="3">
    <source>
        <dbReference type="Pfam" id="PF03713"/>
    </source>
</evidence>
<dbReference type="EMBL" id="JACCFY010000001">
    <property type="protein sequence ID" value="NYJ77832.1"/>
    <property type="molecule type" value="Genomic_DNA"/>
</dbReference>
<feature type="region of interest" description="Disordered" evidence="1">
    <location>
        <begin position="131"/>
        <end position="152"/>
    </location>
</feature>
<dbReference type="InterPro" id="IPR005183">
    <property type="entry name" value="DUF305_CopM-like"/>
</dbReference>
<evidence type="ECO:0000313" key="4">
    <source>
        <dbReference type="EMBL" id="NYJ77832.1"/>
    </source>
</evidence>
<dbReference type="Gene3D" id="1.20.1260.10">
    <property type="match status" value="1"/>
</dbReference>
<feature type="chain" id="PRO_5031068853" evidence="2">
    <location>
        <begin position="22"/>
        <end position="228"/>
    </location>
</feature>